<reference evidence="4 5" key="1">
    <citation type="submission" date="2017-05" db="EMBL/GenBank/DDBJ databases">
        <title>Draft genome sequence of Elsinoe australis.</title>
        <authorList>
            <person name="Cheng Q."/>
        </authorList>
    </citation>
    <scope>NUCLEOTIDE SEQUENCE [LARGE SCALE GENOMIC DNA]</scope>
    <source>
        <strain evidence="4 5">NL1</strain>
    </source>
</reference>
<keyword evidence="1" id="KW-0343">GTPase activation</keyword>
<feature type="compositionally biased region" description="Polar residues" evidence="2">
    <location>
        <begin position="196"/>
        <end position="206"/>
    </location>
</feature>
<feature type="compositionally biased region" description="Low complexity" evidence="2">
    <location>
        <begin position="44"/>
        <end position="56"/>
    </location>
</feature>
<dbReference type="GO" id="GO:0005096">
    <property type="term" value="F:GTPase activator activity"/>
    <property type="evidence" value="ECO:0007669"/>
    <property type="project" value="UniProtKB-KW"/>
</dbReference>
<accession>A0A2P8A3V8</accession>
<name>A0A2P8A3V8_9PEZI</name>
<dbReference type="AlphaFoldDB" id="A0A2P8A3V8"/>
<feature type="compositionally biased region" description="Polar residues" evidence="2">
    <location>
        <begin position="73"/>
        <end position="84"/>
    </location>
</feature>
<feature type="compositionally biased region" description="Basic and acidic residues" evidence="2">
    <location>
        <begin position="59"/>
        <end position="71"/>
    </location>
</feature>
<evidence type="ECO:0000256" key="2">
    <source>
        <dbReference type="SAM" id="MobiDB-lite"/>
    </source>
</evidence>
<evidence type="ECO:0000313" key="5">
    <source>
        <dbReference type="Proteomes" id="UP000243723"/>
    </source>
</evidence>
<dbReference type="InterPro" id="IPR000198">
    <property type="entry name" value="RhoGAP_dom"/>
</dbReference>
<feature type="compositionally biased region" description="Low complexity" evidence="2">
    <location>
        <begin position="98"/>
        <end position="125"/>
    </location>
</feature>
<evidence type="ECO:0000259" key="3">
    <source>
        <dbReference type="PROSITE" id="PS50238"/>
    </source>
</evidence>
<feature type="compositionally biased region" description="Low complexity" evidence="2">
    <location>
        <begin position="158"/>
        <end position="183"/>
    </location>
</feature>
<dbReference type="SMART" id="SM00324">
    <property type="entry name" value="RhoGAP"/>
    <property type="match status" value="1"/>
</dbReference>
<dbReference type="PANTHER" id="PTHR23176">
    <property type="entry name" value="RHO/RAC/CDC GTPASE-ACTIVATING PROTEIN"/>
    <property type="match status" value="1"/>
</dbReference>
<dbReference type="SUPFAM" id="SSF48350">
    <property type="entry name" value="GTPase activation domain, GAP"/>
    <property type="match status" value="1"/>
</dbReference>
<dbReference type="PANTHER" id="PTHR23176:SF125">
    <property type="entry name" value="GTPASE ACTIVATOR (BEM2), PUTATIVE (AFU_ORTHOLOGUE AFUA_7G04450)-RELATED"/>
    <property type="match status" value="1"/>
</dbReference>
<dbReference type="Gene3D" id="1.10.555.10">
    <property type="entry name" value="Rho GTPase activation protein"/>
    <property type="match status" value="1"/>
</dbReference>
<dbReference type="Proteomes" id="UP000243723">
    <property type="component" value="Unassembled WGS sequence"/>
</dbReference>
<feature type="region of interest" description="Disordered" evidence="2">
    <location>
        <begin position="41"/>
        <end position="345"/>
    </location>
</feature>
<keyword evidence="5" id="KW-1185">Reference proteome</keyword>
<feature type="compositionally biased region" description="Basic and acidic residues" evidence="2">
    <location>
        <begin position="297"/>
        <end position="332"/>
    </location>
</feature>
<dbReference type="OrthoDB" id="185175at2759"/>
<dbReference type="EMBL" id="NHZQ01000067">
    <property type="protein sequence ID" value="PSK55146.1"/>
    <property type="molecule type" value="Genomic_DNA"/>
</dbReference>
<feature type="compositionally biased region" description="Basic and acidic residues" evidence="2">
    <location>
        <begin position="609"/>
        <end position="625"/>
    </location>
</feature>
<feature type="compositionally biased region" description="Low complexity" evidence="2">
    <location>
        <begin position="649"/>
        <end position="658"/>
    </location>
</feature>
<protein>
    <recommendedName>
        <fullName evidence="3">Rho-GAP domain-containing protein</fullName>
    </recommendedName>
</protein>
<feature type="compositionally biased region" description="Polar residues" evidence="2">
    <location>
        <begin position="626"/>
        <end position="640"/>
    </location>
</feature>
<dbReference type="InterPro" id="IPR050729">
    <property type="entry name" value="Rho-GAP"/>
</dbReference>
<feature type="compositionally biased region" description="Polar residues" evidence="2">
    <location>
        <begin position="667"/>
        <end position="687"/>
    </location>
</feature>
<evidence type="ECO:0000313" key="4">
    <source>
        <dbReference type="EMBL" id="PSK55146.1"/>
    </source>
</evidence>
<evidence type="ECO:0000256" key="1">
    <source>
        <dbReference type="ARBA" id="ARBA00022468"/>
    </source>
</evidence>
<feature type="region of interest" description="Disordered" evidence="2">
    <location>
        <begin position="605"/>
        <end position="687"/>
    </location>
</feature>
<feature type="compositionally biased region" description="Polar residues" evidence="2">
    <location>
        <begin position="242"/>
        <end position="275"/>
    </location>
</feature>
<dbReference type="InterPro" id="IPR008936">
    <property type="entry name" value="Rho_GTPase_activation_prot"/>
</dbReference>
<dbReference type="Pfam" id="PF00620">
    <property type="entry name" value="RhoGAP"/>
    <property type="match status" value="1"/>
</dbReference>
<dbReference type="GO" id="GO:0005938">
    <property type="term" value="C:cell cortex"/>
    <property type="evidence" value="ECO:0007669"/>
    <property type="project" value="UniProtKB-ARBA"/>
</dbReference>
<gene>
    <name evidence="4" type="ORF">B9Z65_2535</name>
</gene>
<sequence length="687" mass="76014">MPAKQQLRIDVSQDDSFEEVVRRMSSPINLHGIDISALDARDVPGLSPLPSSISSPNFETDRERERERDRAQSFFSNLAASKSMSRLHDTMHKTANTSRPSSRGSSRTEMSGKSSKTTGTKSFKGASPYMHKAPGSTPELSSSRFSRIARAMTNRTDAVPSVSPSATLAAASAKAAQPQGPAPKHFHHRPAKSDSPLASSTTTKSAQHVAAPPVEKRKSRFSTKRLPGVLSRTKSLRGDAQMTPNSSAPSTPTRAISKQTNGTPAHLDANSQVSRSAPVEKDRALKGALKASSTGRTRSEDRGVPDQQEADKAKSKPKNDKKVEGKSSREGFTKPYHKSNGSGFFASSQNSGGGFGLGKASRGFFSKLTRSSSSNEKVGMGIEEEYEPRLLKLPLIQQTRETRIAKSYDNCRDKTEFWMPALPWRCIDYLNGKCEEEGLYRVSGGLTMVRRWRKRFDTERDINLLDEPDLYDASVIASLFKEWIRELPEEIFPKSRQAKVAATLPTEVPGKKPVPQSFRDELSNLPPFNYYLLFAITCHLSLLLSHEPKNKMTLDNLYRCFNQSLKLDGRVFYTLVGDWRQCWQGCYTENEFLRKEYELMNTPFPEYPELERRPPPVDSAAEERAVTSSSGSEVSATGRSTPEDKRPPTSHTQPSSSTADTDHEQTPQKNGTSRSPSDATNLSPVKA</sequence>
<dbReference type="CDD" id="cd00159">
    <property type="entry name" value="RhoGAP"/>
    <property type="match status" value="1"/>
</dbReference>
<feature type="domain" description="Rho-GAP" evidence="3">
    <location>
        <begin position="406"/>
        <end position="604"/>
    </location>
</feature>
<comment type="caution">
    <text evidence="4">The sequence shown here is derived from an EMBL/GenBank/DDBJ whole genome shotgun (WGS) entry which is preliminary data.</text>
</comment>
<dbReference type="STRING" id="40998.A0A2P8A3V8"/>
<organism evidence="4 5">
    <name type="scientific">Elsinoe australis</name>
    <dbReference type="NCBI Taxonomy" id="40998"/>
    <lineage>
        <taxon>Eukaryota</taxon>
        <taxon>Fungi</taxon>
        <taxon>Dikarya</taxon>
        <taxon>Ascomycota</taxon>
        <taxon>Pezizomycotina</taxon>
        <taxon>Dothideomycetes</taxon>
        <taxon>Dothideomycetidae</taxon>
        <taxon>Myriangiales</taxon>
        <taxon>Elsinoaceae</taxon>
        <taxon>Elsinoe</taxon>
    </lineage>
</organism>
<proteinExistence type="predicted"/>
<dbReference type="PROSITE" id="PS50238">
    <property type="entry name" value="RHOGAP"/>
    <property type="match status" value="1"/>
</dbReference>
<dbReference type="GO" id="GO:0007165">
    <property type="term" value="P:signal transduction"/>
    <property type="evidence" value="ECO:0007669"/>
    <property type="project" value="InterPro"/>
</dbReference>